<accession>A0A9D9D9Y3</accession>
<sequence>MLISKTDFTFTAEGAELLPVNVQDGQALPFDLAAFLDTGHPAAFVFQQQSRSFVKKGVLPGDYLVVRRDLEPEEGDLMVIYQQGRYQLAEAKFDVLHNPENYLLFGTVFGVFRLNSAQNKG</sequence>
<dbReference type="InterPro" id="IPR036286">
    <property type="entry name" value="LexA/Signal_pep-like_sf"/>
</dbReference>
<gene>
    <name evidence="1" type="ORF">IAB19_05595</name>
</gene>
<dbReference type="Proteomes" id="UP000823631">
    <property type="component" value="Unassembled WGS sequence"/>
</dbReference>
<proteinExistence type="predicted"/>
<organism evidence="1 2">
    <name type="scientific">Candidatus Avisuccinivibrio stercorigallinarum</name>
    <dbReference type="NCBI Taxonomy" id="2840704"/>
    <lineage>
        <taxon>Bacteria</taxon>
        <taxon>Pseudomonadati</taxon>
        <taxon>Pseudomonadota</taxon>
        <taxon>Gammaproteobacteria</taxon>
        <taxon>Aeromonadales</taxon>
        <taxon>Succinivibrionaceae</taxon>
        <taxon>Succinivibrionaceae incertae sedis</taxon>
        <taxon>Candidatus Avisuccinivibrio</taxon>
    </lineage>
</organism>
<dbReference type="EMBL" id="JADINH010000117">
    <property type="protein sequence ID" value="MBO8415834.1"/>
    <property type="molecule type" value="Genomic_DNA"/>
</dbReference>
<dbReference type="SUPFAM" id="SSF51306">
    <property type="entry name" value="LexA/Signal peptidase"/>
    <property type="match status" value="1"/>
</dbReference>
<name>A0A9D9D9Y3_9GAMM</name>
<evidence type="ECO:0000313" key="1">
    <source>
        <dbReference type="EMBL" id="MBO8415834.1"/>
    </source>
</evidence>
<protein>
    <recommendedName>
        <fullName evidence="3">Peptidase S24/S26A/S26B/S26C domain-containing protein</fullName>
    </recommendedName>
</protein>
<reference evidence="1" key="2">
    <citation type="journal article" date="2021" name="PeerJ">
        <title>Extensive microbial diversity within the chicken gut microbiome revealed by metagenomics and culture.</title>
        <authorList>
            <person name="Gilroy R."/>
            <person name="Ravi A."/>
            <person name="Getino M."/>
            <person name="Pursley I."/>
            <person name="Horton D.L."/>
            <person name="Alikhan N.F."/>
            <person name="Baker D."/>
            <person name="Gharbi K."/>
            <person name="Hall N."/>
            <person name="Watson M."/>
            <person name="Adriaenssens E.M."/>
            <person name="Foster-Nyarko E."/>
            <person name="Jarju S."/>
            <person name="Secka A."/>
            <person name="Antonio M."/>
            <person name="Oren A."/>
            <person name="Chaudhuri R.R."/>
            <person name="La Ragione R."/>
            <person name="Hildebrand F."/>
            <person name="Pallen M.J."/>
        </authorList>
    </citation>
    <scope>NUCLEOTIDE SEQUENCE</scope>
    <source>
        <strain evidence="1">17213</strain>
    </source>
</reference>
<evidence type="ECO:0008006" key="3">
    <source>
        <dbReference type="Google" id="ProtNLM"/>
    </source>
</evidence>
<reference evidence="1" key="1">
    <citation type="submission" date="2020-10" db="EMBL/GenBank/DDBJ databases">
        <authorList>
            <person name="Gilroy R."/>
        </authorList>
    </citation>
    <scope>NUCLEOTIDE SEQUENCE</scope>
    <source>
        <strain evidence="1">17213</strain>
    </source>
</reference>
<evidence type="ECO:0000313" key="2">
    <source>
        <dbReference type="Proteomes" id="UP000823631"/>
    </source>
</evidence>
<comment type="caution">
    <text evidence="1">The sequence shown here is derived from an EMBL/GenBank/DDBJ whole genome shotgun (WGS) entry which is preliminary data.</text>
</comment>
<dbReference type="AlphaFoldDB" id="A0A9D9D9Y3"/>